<sequence length="269" mass="32107">MIALKEQISIQDDYVFGSVMSNAKLCRHLIQLILPELNIKRIEFPTLQKAVQEDPHSHGVRFDVYTEDQNAIYKIDMQVRHTKGLQKRVRYYQGRIDAELLNHGDQYDFMKRTYVIFICPFDPYNKGLYKYEFRNFCVNAKELEMQDGRTAIFLNTKGCRNDVSKDLQNFLHYVDNKDVKNDRYVDELQDYIGQLSRNRKWRNGYMDNKTHMMFHDEDVRQEGIEEGRQDAIQQMITLTRQLGVPEEQLKQKVQEQFKLSDQEVNKLFE</sequence>
<dbReference type="EMBL" id="JAKHMS010000015">
    <property type="protein sequence ID" value="MCZ3781755.1"/>
    <property type="molecule type" value="Genomic_DNA"/>
</dbReference>
<name>A0ABT4K826_9LACO</name>
<protein>
    <submittedName>
        <fullName evidence="1">Rpn family recombination-promoting nuclease/putative transposase</fullName>
    </submittedName>
</protein>
<dbReference type="Proteomes" id="UP001527392">
    <property type="component" value="Unassembled WGS sequence"/>
</dbReference>
<evidence type="ECO:0000313" key="1">
    <source>
        <dbReference type="EMBL" id="MCZ3781755.1"/>
    </source>
</evidence>
<comment type="caution">
    <text evidence="1">The sequence shown here is derived from an EMBL/GenBank/DDBJ whole genome shotgun (WGS) entry which is preliminary data.</text>
</comment>
<keyword evidence="2" id="KW-1185">Reference proteome</keyword>
<organism evidence="1 2">
    <name type="scientific">Limosilactobacillus vaginalis</name>
    <dbReference type="NCBI Taxonomy" id="1633"/>
    <lineage>
        <taxon>Bacteria</taxon>
        <taxon>Bacillati</taxon>
        <taxon>Bacillota</taxon>
        <taxon>Bacilli</taxon>
        <taxon>Lactobacillales</taxon>
        <taxon>Lactobacillaceae</taxon>
        <taxon>Limosilactobacillus</taxon>
    </lineage>
</organism>
<accession>A0ABT4K826</accession>
<dbReference type="RefSeq" id="WP_269257363.1">
    <property type="nucleotide sequence ID" value="NZ_JAKHMK010000014.1"/>
</dbReference>
<dbReference type="NCBIfam" id="TIGR01784">
    <property type="entry name" value="T_den_put_tspse"/>
    <property type="match status" value="1"/>
</dbReference>
<evidence type="ECO:0000313" key="2">
    <source>
        <dbReference type="Proteomes" id="UP001527392"/>
    </source>
</evidence>
<reference evidence="1 2" key="1">
    <citation type="submission" date="2022-01" db="EMBL/GenBank/DDBJ databases">
        <title>VMRC isolate genome collection.</title>
        <authorList>
            <person name="France M."/>
            <person name="Rutt L."/>
            <person name="Humphrys M."/>
            <person name="Ravel J."/>
        </authorList>
    </citation>
    <scope>NUCLEOTIDE SEQUENCE [LARGE SCALE GENOMIC DNA]</scope>
    <source>
        <strain evidence="1 2">C0030B4</strain>
    </source>
</reference>
<gene>
    <name evidence="1" type="ORF">L2504_06375</name>
</gene>
<proteinExistence type="predicted"/>
<dbReference type="InterPro" id="IPR010106">
    <property type="entry name" value="RpnA"/>
</dbReference>
<dbReference type="Pfam" id="PF12784">
    <property type="entry name" value="PDDEXK_2"/>
    <property type="match status" value="1"/>
</dbReference>